<reference evidence="1 2" key="1">
    <citation type="journal article" date="2015" name="Genome Biol.">
        <title>Comparative genomics of Steinernema reveals deeply conserved gene regulatory networks.</title>
        <authorList>
            <person name="Dillman A.R."/>
            <person name="Macchietto M."/>
            <person name="Porter C.F."/>
            <person name="Rogers A."/>
            <person name="Williams B."/>
            <person name="Antoshechkin I."/>
            <person name="Lee M.M."/>
            <person name="Goodwin Z."/>
            <person name="Lu X."/>
            <person name="Lewis E.E."/>
            <person name="Goodrich-Blair H."/>
            <person name="Stock S.P."/>
            <person name="Adams B.J."/>
            <person name="Sternberg P.W."/>
            <person name="Mortazavi A."/>
        </authorList>
    </citation>
    <scope>NUCLEOTIDE SEQUENCE [LARGE SCALE GENOMIC DNA]</scope>
    <source>
        <strain evidence="1 2">ALL</strain>
    </source>
</reference>
<comment type="caution">
    <text evidence="1">The sequence shown here is derived from an EMBL/GenBank/DDBJ whole genome shotgun (WGS) entry which is preliminary data.</text>
</comment>
<dbReference type="EMBL" id="AZBU02000007">
    <property type="protein sequence ID" value="TKR70714.1"/>
    <property type="molecule type" value="Genomic_DNA"/>
</dbReference>
<dbReference type="Proteomes" id="UP000298663">
    <property type="component" value="Unassembled WGS sequence"/>
</dbReference>
<reference evidence="1 2" key="2">
    <citation type="journal article" date="2019" name="G3 (Bethesda)">
        <title>Hybrid Assembly of the Genome of the Entomopathogenic Nematode Steinernema carpocapsae Identifies the X-Chromosome.</title>
        <authorList>
            <person name="Serra L."/>
            <person name="Macchietto M."/>
            <person name="Macias-Munoz A."/>
            <person name="McGill C.J."/>
            <person name="Rodriguez I.M."/>
            <person name="Rodriguez B."/>
            <person name="Murad R."/>
            <person name="Mortazavi A."/>
        </authorList>
    </citation>
    <scope>NUCLEOTIDE SEQUENCE [LARGE SCALE GENOMIC DNA]</scope>
    <source>
        <strain evidence="1 2">ALL</strain>
    </source>
</reference>
<proteinExistence type="predicted"/>
<name>A0A4U5MMK8_STECR</name>
<protein>
    <submittedName>
        <fullName evidence="1">Uncharacterized protein</fullName>
    </submittedName>
</protein>
<gene>
    <name evidence="1" type="ORF">L596_022702</name>
</gene>
<keyword evidence="2" id="KW-1185">Reference proteome</keyword>
<accession>A0A4U5MMK8</accession>
<sequence length="120" mass="13939">MQILFSRYIKLGQFSANHMNQILKLILQLPNIRSAKTSRTFTNAHLPFFELLFHNVSLDLTDIFLTDCNQLPLCVAIARQPFYEKLHRAVDKAYNLSTEVRPDCKISVFDTTIPVHLNKY</sequence>
<evidence type="ECO:0000313" key="2">
    <source>
        <dbReference type="Proteomes" id="UP000298663"/>
    </source>
</evidence>
<dbReference type="AlphaFoldDB" id="A0A4U5MMK8"/>
<organism evidence="1 2">
    <name type="scientific">Steinernema carpocapsae</name>
    <name type="common">Entomopathogenic nematode</name>
    <dbReference type="NCBI Taxonomy" id="34508"/>
    <lineage>
        <taxon>Eukaryota</taxon>
        <taxon>Metazoa</taxon>
        <taxon>Ecdysozoa</taxon>
        <taxon>Nematoda</taxon>
        <taxon>Chromadorea</taxon>
        <taxon>Rhabditida</taxon>
        <taxon>Tylenchina</taxon>
        <taxon>Panagrolaimomorpha</taxon>
        <taxon>Strongyloidoidea</taxon>
        <taxon>Steinernematidae</taxon>
        <taxon>Steinernema</taxon>
    </lineage>
</organism>
<evidence type="ECO:0000313" key="1">
    <source>
        <dbReference type="EMBL" id="TKR70714.1"/>
    </source>
</evidence>